<evidence type="ECO:0000313" key="2">
    <source>
        <dbReference type="Proteomes" id="UP000273145"/>
    </source>
</evidence>
<dbReference type="Proteomes" id="UP000273145">
    <property type="component" value="Chromosome"/>
</dbReference>
<dbReference type="EMBL" id="CP034248">
    <property type="protein sequence ID" value="AZK47335.1"/>
    <property type="molecule type" value="Genomic_DNA"/>
</dbReference>
<dbReference type="OrthoDB" id="2608897at2"/>
<name>A0A3Q8SC62_9BACL</name>
<gene>
    <name evidence="1" type="ORF">EIM92_15165</name>
</gene>
<protein>
    <submittedName>
        <fullName evidence="1">Uncharacterized protein</fullName>
    </submittedName>
</protein>
<dbReference type="AlphaFoldDB" id="A0A3Q8SC62"/>
<evidence type="ECO:0000313" key="1">
    <source>
        <dbReference type="EMBL" id="AZK47335.1"/>
    </source>
</evidence>
<dbReference type="KEGG" id="plen:EIM92_15165"/>
<sequence>MENLEIILEDFRKDELDKLIYDELKINSSEVKSSHFFDNNNGADIEFHQIKSFREVLSPIGTGNVFLNQMEIGCSIKDVMVIFSFDKEFGDITFNFSENELYEGKSSEVRLKAKKILETLVGLKDKFNIPNIRIGFEPASDDDTCLVEIGEEVVDLESAVEFILS</sequence>
<keyword evidence="2" id="KW-1185">Reference proteome</keyword>
<proteinExistence type="predicted"/>
<reference evidence="1 2" key="1">
    <citation type="submission" date="2018-11" db="EMBL/GenBank/DDBJ databases">
        <title>Genome sequencing of Paenibacillus lentus DSM25539(T).</title>
        <authorList>
            <person name="Kook J.-K."/>
            <person name="Park S.-N."/>
            <person name="Lim Y.K."/>
        </authorList>
    </citation>
    <scope>NUCLEOTIDE SEQUENCE [LARGE SCALE GENOMIC DNA]</scope>
    <source>
        <strain evidence="1 2">DSM 25539</strain>
    </source>
</reference>
<accession>A0A3Q8SC62</accession>
<organism evidence="1 2">
    <name type="scientific">Paenibacillus lentus</name>
    <dbReference type="NCBI Taxonomy" id="1338368"/>
    <lineage>
        <taxon>Bacteria</taxon>
        <taxon>Bacillati</taxon>
        <taxon>Bacillota</taxon>
        <taxon>Bacilli</taxon>
        <taxon>Bacillales</taxon>
        <taxon>Paenibacillaceae</taxon>
        <taxon>Paenibacillus</taxon>
    </lineage>
</organism>